<proteinExistence type="predicted"/>
<feature type="chain" id="PRO_5035169092" evidence="1">
    <location>
        <begin position="30"/>
        <end position="771"/>
    </location>
</feature>
<organism evidence="3 4">
    <name type="scientific">Acanthopleuribacter pedis</name>
    <dbReference type="NCBI Taxonomy" id="442870"/>
    <lineage>
        <taxon>Bacteria</taxon>
        <taxon>Pseudomonadati</taxon>
        <taxon>Acidobacteriota</taxon>
        <taxon>Holophagae</taxon>
        <taxon>Acanthopleuribacterales</taxon>
        <taxon>Acanthopleuribacteraceae</taxon>
        <taxon>Acanthopleuribacter</taxon>
    </lineage>
</organism>
<dbReference type="Gene3D" id="2.60.40.1190">
    <property type="match status" value="1"/>
</dbReference>
<keyword evidence="4" id="KW-1185">Reference proteome</keyword>
<evidence type="ECO:0000259" key="2">
    <source>
        <dbReference type="Pfam" id="PF19313"/>
    </source>
</evidence>
<dbReference type="Pfam" id="PF19313">
    <property type="entry name" value="DUF5916"/>
    <property type="match status" value="1"/>
</dbReference>
<name>A0A8J7Q2L6_9BACT</name>
<comment type="caution">
    <text evidence="3">The sequence shown here is derived from an EMBL/GenBank/DDBJ whole genome shotgun (WGS) entry which is preliminary data.</text>
</comment>
<dbReference type="SUPFAM" id="SSF49344">
    <property type="entry name" value="CBD9-like"/>
    <property type="match status" value="1"/>
</dbReference>
<gene>
    <name evidence="3" type="ORF">J3U88_06620</name>
</gene>
<dbReference type="RefSeq" id="WP_207857722.1">
    <property type="nucleotide sequence ID" value="NZ_JAFREP010000004.1"/>
</dbReference>
<dbReference type="CDD" id="cd09618">
    <property type="entry name" value="CBM9_like_2"/>
    <property type="match status" value="1"/>
</dbReference>
<evidence type="ECO:0000256" key="1">
    <source>
        <dbReference type="SAM" id="SignalP"/>
    </source>
</evidence>
<dbReference type="EMBL" id="JAFREP010000004">
    <property type="protein sequence ID" value="MBO1318120.1"/>
    <property type="molecule type" value="Genomic_DNA"/>
</dbReference>
<accession>A0A8J7Q2L6</accession>
<feature type="domain" description="DUF5916" evidence="2">
    <location>
        <begin position="271"/>
        <end position="348"/>
    </location>
</feature>
<reference evidence="3" key="1">
    <citation type="submission" date="2021-03" db="EMBL/GenBank/DDBJ databases">
        <authorList>
            <person name="Wang G."/>
        </authorList>
    </citation>
    <scope>NUCLEOTIDE SEQUENCE</scope>
    <source>
        <strain evidence="3">KCTC 12899</strain>
    </source>
</reference>
<dbReference type="AlphaFoldDB" id="A0A8J7Q2L6"/>
<evidence type="ECO:0000313" key="4">
    <source>
        <dbReference type="Proteomes" id="UP000664417"/>
    </source>
</evidence>
<evidence type="ECO:0000313" key="3">
    <source>
        <dbReference type="EMBL" id="MBO1318120.1"/>
    </source>
</evidence>
<sequence length="771" mass="87672">MRNQKSMARTMVAWLLGACLLLCPGSAWAFAGTDLEIPLLTRPPELADFAGMRPSSELAATMIQSTGFSQRSPREGEPATQRTEVYLGYDSHAFYAVFVVFDEAPDAIRHGMAPREEVGEDDTVSLLLDTYNDQRRAYVFTCNARGVQRDGIYIESVGEDRSFHTIWRSEGTLTKKGFMVLMAIPFRSLRFASKPEQEWGVMFSRNIVRLSEDVHWPQYLRSVQGRLNQAGRLRFQTQAGSQTNYQFLPYVASRSFKVLEGPSGMAEYIRDDGDHKAGADGKIVFRESLVLDLTANPDFSQVESDAPQVTVNNRFELRFPELRPFFTENRDVFRLPINLSFTRRIGEPEVGARLTGKLGKTTLGALLINDTSRGETLQPDEVGFDDNANHGILRFKYDVLNQGHLGVFYSHTEFAGERARIYSFDGRFRLNPKWSVGFQAVRSNVTFPSELDEDGEEVAPAESENDSAVRVEFRRQGNYFTTAVRYIDIGENFSSPLAFLGREHRPDNRSLNSFSTYRFRPDNMPFNAWGFNLETEYTEDQSGLELDKIFTPGLVVEGAGRTTAFLYGRTRWETLREGELGVPENTTFRTGYLGASIQTSIARKFSTFAFIEFGEDVNYGATDEIGISNGDSISFYGEFTWRPISQLRVEQELIYYQLDDQMGRGDIVSQRSSRLKLNWQFNRRLRLRLIGDYESIRANAALSTATRRRGINGDLLLTYQVNPWTAFYLGYNGNYDNRFLEMGPRGPRISRNDDLQNTGNQVFLKFSYLVD</sequence>
<dbReference type="Proteomes" id="UP000664417">
    <property type="component" value="Unassembled WGS sequence"/>
</dbReference>
<keyword evidence="1" id="KW-0732">Signal</keyword>
<feature type="signal peptide" evidence="1">
    <location>
        <begin position="1"/>
        <end position="29"/>
    </location>
</feature>
<dbReference type="InterPro" id="IPR045670">
    <property type="entry name" value="DUF5916"/>
</dbReference>
<protein>
    <submittedName>
        <fullName evidence="3">Carbohydrate binding family 9 domain-containing protein</fullName>
    </submittedName>
</protein>